<evidence type="ECO:0000256" key="2">
    <source>
        <dbReference type="ARBA" id="ARBA00022574"/>
    </source>
</evidence>
<keyword evidence="4" id="KW-0805">Transcription regulation</keyword>
<evidence type="ECO:0000256" key="5">
    <source>
        <dbReference type="ARBA" id="ARBA00023163"/>
    </source>
</evidence>
<dbReference type="Gene3D" id="2.130.10.10">
    <property type="entry name" value="YVTN repeat-like/Quinoprotein amine dehydrogenase"/>
    <property type="match status" value="1"/>
</dbReference>
<feature type="compositionally biased region" description="Low complexity" evidence="7">
    <location>
        <begin position="130"/>
        <end position="150"/>
    </location>
</feature>
<dbReference type="Pfam" id="PF00400">
    <property type="entry name" value="WD40"/>
    <property type="match status" value="2"/>
</dbReference>
<feature type="region of interest" description="Disordered" evidence="7">
    <location>
        <begin position="1"/>
        <end position="153"/>
    </location>
</feature>
<dbReference type="EMBL" id="CP090896">
    <property type="protein sequence ID" value="ULT80544.1"/>
    <property type="molecule type" value="Genomic_DNA"/>
</dbReference>
<evidence type="ECO:0000256" key="3">
    <source>
        <dbReference type="ARBA" id="ARBA00022737"/>
    </source>
</evidence>
<dbReference type="InterPro" id="IPR015943">
    <property type="entry name" value="WD40/YVTN_repeat-like_dom_sf"/>
</dbReference>
<proteinExistence type="inferred from homology"/>
<dbReference type="InterPro" id="IPR051243">
    <property type="entry name" value="PcG_WD-repeat"/>
</dbReference>
<dbReference type="Proteomes" id="UP000827892">
    <property type="component" value="Chromosome X"/>
</dbReference>
<feature type="compositionally biased region" description="Polar residues" evidence="7">
    <location>
        <begin position="47"/>
        <end position="76"/>
    </location>
</feature>
<dbReference type="PANTHER" id="PTHR10253">
    <property type="entry name" value="POLYCOMB PROTEIN"/>
    <property type="match status" value="1"/>
</dbReference>
<dbReference type="PROSITE" id="PS50082">
    <property type="entry name" value="WD_REPEATS_2"/>
    <property type="match status" value="1"/>
</dbReference>
<evidence type="ECO:0000256" key="4">
    <source>
        <dbReference type="ARBA" id="ARBA00023015"/>
    </source>
</evidence>
<feature type="repeat" description="WD" evidence="6">
    <location>
        <begin position="311"/>
        <end position="352"/>
    </location>
</feature>
<evidence type="ECO:0000313" key="8">
    <source>
        <dbReference type="EMBL" id="ULT80544.1"/>
    </source>
</evidence>
<keyword evidence="5" id="KW-0804">Transcription</keyword>
<dbReference type="InterPro" id="IPR001680">
    <property type="entry name" value="WD40_rpt"/>
</dbReference>
<comment type="similarity">
    <text evidence="1">Belongs to the WD repeat ESC family.</text>
</comment>
<reference evidence="8 9" key="1">
    <citation type="submission" date="2022-05" db="EMBL/GenBank/DDBJ databases">
        <title>Chromosome-level reference genomes for two strains of Caenorhabditis briggsae: an improved platform for comparative genomics.</title>
        <authorList>
            <person name="Stevens L."/>
            <person name="Andersen E.C."/>
        </authorList>
    </citation>
    <scope>NUCLEOTIDE SEQUENCE [LARGE SCALE GENOMIC DNA]</scope>
    <source>
        <strain evidence="8">QX1410_ONT</strain>
        <tissue evidence="8">Whole-organism</tissue>
    </source>
</reference>
<dbReference type="PROSITE" id="PS50294">
    <property type="entry name" value="WD_REPEATS_REGION"/>
    <property type="match status" value="1"/>
</dbReference>
<gene>
    <name evidence="8" type="ORF">L3Y34_010846</name>
</gene>
<organism evidence="8 9">
    <name type="scientific">Caenorhabditis briggsae</name>
    <dbReference type="NCBI Taxonomy" id="6238"/>
    <lineage>
        <taxon>Eukaryota</taxon>
        <taxon>Metazoa</taxon>
        <taxon>Ecdysozoa</taxon>
        <taxon>Nematoda</taxon>
        <taxon>Chromadorea</taxon>
        <taxon>Rhabditida</taxon>
        <taxon>Rhabditina</taxon>
        <taxon>Rhabditomorpha</taxon>
        <taxon>Rhabditoidea</taxon>
        <taxon>Rhabditidae</taxon>
        <taxon>Peloderinae</taxon>
        <taxon>Caenorhabditis</taxon>
    </lineage>
</organism>
<feature type="compositionally biased region" description="Low complexity" evidence="7">
    <location>
        <begin position="96"/>
        <end position="109"/>
    </location>
</feature>
<keyword evidence="2 6" id="KW-0853">WD repeat</keyword>
<evidence type="ECO:0000256" key="1">
    <source>
        <dbReference type="ARBA" id="ARBA00008075"/>
    </source>
</evidence>
<accession>A0AAE8ZPQ4</accession>
<name>A0AAE8ZPQ4_CAEBR</name>
<dbReference type="AlphaFoldDB" id="A0AAE8ZPQ4"/>
<sequence length="544" mass="59364">MFPSIPLLLGLSPPAPTGLPTTLPSSSSAPTSTSTTSSNISSAPTTVSNTQQGSAPSSIQTIPSTSKQTASAQSKFKSLGRTQKRFPNRQLRYRNASKSVASTSTSSNAWKNTSSTCQKTTRSTAPSRLSGSASTSSSNASSKPSSSAKKNNFKEHPVEYLDDNFGANLYGCAFNQFLAPTETPVVALVGSKGTIAVYSLPQNSNKSYKSLYNGKLGTKEEKDLNTVTWCFDVSNKTQGHKIVCGEETGRIYVLNTSDMTCENVLIGSQAAISDLRTHPTNGAMVATAGNDCTVRIYHIRHESALVVCAGIHGHHQGVQTVTWSSDGHRLISGGNDQRIMMWDVEQQKVRAHLEEKSRILNQGKKLALANLKDGVNPINIHGHTLNNPRPISTITDVHYSPIDYLDVLHRNDRDVIISKACAHDNNIQVWVMGSSGPENRRDGQMSRSRRIAATIPVASRDPWADLWIRFAVDPLGEYVVASNTDSQLMFYDFKTGSRDPIHTIMLRDPAYPSNLRMRQAKFSPDGKIVLVVGDFAFMKRFDRI</sequence>
<evidence type="ECO:0000313" key="9">
    <source>
        <dbReference type="Proteomes" id="UP000827892"/>
    </source>
</evidence>
<dbReference type="InterPro" id="IPR036322">
    <property type="entry name" value="WD40_repeat_dom_sf"/>
</dbReference>
<keyword evidence="3" id="KW-0677">Repeat</keyword>
<evidence type="ECO:0000256" key="7">
    <source>
        <dbReference type="SAM" id="MobiDB-lite"/>
    </source>
</evidence>
<dbReference type="InterPro" id="IPR019775">
    <property type="entry name" value="WD40_repeat_CS"/>
</dbReference>
<dbReference type="PROSITE" id="PS00678">
    <property type="entry name" value="WD_REPEATS_1"/>
    <property type="match status" value="1"/>
</dbReference>
<evidence type="ECO:0000256" key="6">
    <source>
        <dbReference type="PROSITE-ProRule" id="PRU00221"/>
    </source>
</evidence>
<dbReference type="SUPFAM" id="SSF50978">
    <property type="entry name" value="WD40 repeat-like"/>
    <property type="match status" value="1"/>
</dbReference>
<feature type="compositionally biased region" description="Polar residues" evidence="7">
    <location>
        <begin position="110"/>
        <end position="129"/>
    </location>
</feature>
<protein>
    <submittedName>
        <fullName evidence="8">Uncharacterized protein</fullName>
    </submittedName>
</protein>
<dbReference type="SMART" id="SM00320">
    <property type="entry name" value="WD40"/>
    <property type="match status" value="2"/>
</dbReference>
<feature type="compositionally biased region" description="Low complexity" evidence="7">
    <location>
        <begin position="1"/>
        <end position="46"/>
    </location>
</feature>